<evidence type="ECO:0000313" key="2">
    <source>
        <dbReference type="EMBL" id="GAA4199358.1"/>
    </source>
</evidence>
<protein>
    <submittedName>
        <fullName evidence="2">Uncharacterized protein</fullName>
    </submittedName>
</protein>
<sequence length="105" mass="11590">MPVNDWHILGDMATRRVNGQEVEVKVAGFPGIHAAIEDWETRERARQVRDLRELGRLVDGAIARLQTRHETARGVSEGQARRPAPKVGPTRAPGSPVRDATPRAP</sequence>
<accession>A0ABP8B6Z8</accession>
<keyword evidence="3" id="KW-1185">Reference proteome</keyword>
<proteinExistence type="predicted"/>
<evidence type="ECO:0000256" key="1">
    <source>
        <dbReference type="SAM" id="MobiDB-lite"/>
    </source>
</evidence>
<comment type="caution">
    <text evidence="2">The sequence shown here is derived from an EMBL/GenBank/DDBJ whole genome shotgun (WGS) entry which is preliminary data.</text>
</comment>
<evidence type="ECO:0000313" key="3">
    <source>
        <dbReference type="Proteomes" id="UP001501251"/>
    </source>
</evidence>
<organism evidence="2 3">
    <name type="scientific">Streptosporangium oxazolinicum</name>
    <dbReference type="NCBI Taxonomy" id="909287"/>
    <lineage>
        <taxon>Bacteria</taxon>
        <taxon>Bacillati</taxon>
        <taxon>Actinomycetota</taxon>
        <taxon>Actinomycetes</taxon>
        <taxon>Streptosporangiales</taxon>
        <taxon>Streptosporangiaceae</taxon>
        <taxon>Streptosporangium</taxon>
    </lineage>
</organism>
<dbReference type="EMBL" id="BAABAQ010000010">
    <property type="protein sequence ID" value="GAA4199358.1"/>
    <property type="molecule type" value="Genomic_DNA"/>
</dbReference>
<gene>
    <name evidence="2" type="ORF">GCM10022252_50980</name>
</gene>
<dbReference type="RefSeq" id="WP_344920570.1">
    <property type="nucleotide sequence ID" value="NZ_BAABAQ010000010.1"/>
</dbReference>
<reference evidence="3" key="1">
    <citation type="journal article" date="2019" name="Int. J. Syst. Evol. Microbiol.">
        <title>The Global Catalogue of Microorganisms (GCM) 10K type strain sequencing project: providing services to taxonomists for standard genome sequencing and annotation.</title>
        <authorList>
            <consortium name="The Broad Institute Genomics Platform"/>
            <consortium name="The Broad Institute Genome Sequencing Center for Infectious Disease"/>
            <person name="Wu L."/>
            <person name="Ma J."/>
        </authorList>
    </citation>
    <scope>NUCLEOTIDE SEQUENCE [LARGE SCALE GENOMIC DNA]</scope>
    <source>
        <strain evidence="3">JCM 17388</strain>
    </source>
</reference>
<feature type="region of interest" description="Disordered" evidence="1">
    <location>
        <begin position="66"/>
        <end position="105"/>
    </location>
</feature>
<dbReference type="Proteomes" id="UP001501251">
    <property type="component" value="Unassembled WGS sequence"/>
</dbReference>
<name>A0ABP8B6Z8_9ACTN</name>